<name>A0ABY6BI41_9GAMM</name>
<evidence type="ECO:0000313" key="2">
    <source>
        <dbReference type="EMBL" id="UXI69013.1"/>
    </source>
</evidence>
<keyword evidence="1" id="KW-0732">Signal</keyword>
<protein>
    <recommendedName>
        <fullName evidence="4">Lipoprotein</fullName>
    </recommendedName>
</protein>
<dbReference type="RefSeq" id="WP_261695971.1">
    <property type="nucleotide sequence ID" value="NZ_CP104694.1"/>
</dbReference>
<evidence type="ECO:0000256" key="1">
    <source>
        <dbReference type="SAM" id="SignalP"/>
    </source>
</evidence>
<dbReference type="EMBL" id="CP104694">
    <property type="protein sequence ID" value="UXI69013.1"/>
    <property type="molecule type" value="Genomic_DNA"/>
</dbReference>
<proteinExistence type="predicted"/>
<dbReference type="Proteomes" id="UP001064632">
    <property type="component" value="Chromosome"/>
</dbReference>
<sequence>MRVPLFRVFSLTALAATGCAAASLPTTRAETTYGHMPATVCIDHDARQRQALADGLARLVLHIQHGEPARRYSPLFTVNLIHSRTGQRIPVDHFSLHADPTGTTAPPPQRVGINLSGHLPADGNTDRTCFEIAADLSDAQGREWNERKLIITASIGGSD</sequence>
<gene>
    <name evidence="2" type="ORF">N4264_04990</name>
</gene>
<feature type="signal peptide" evidence="1">
    <location>
        <begin position="1"/>
        <end position="15"/>
    </location>
</feature>
<reference evidence="2" key="1">
    <citation type="submission" date="2022-09" db="EMBL/GenBank/DDBJ databases">
        <title>Tahibacter sp. nov., isolated from a fresh water.</title>
        <authorList>
            <person name="Baek J.H."/>
            <person name="Lee J.K."/>
            <person name="Kim J.M."/>
            <person name="Jeon C.O."/>
        </authorList>
    </citation>
    <scope>NUCLEOTIDE SEQUENCE</scope>
    <source>
        <strain evidence="2">W38</strain>
    </source>
</reference>
<accession>A0ABY6BI41</accession>
<evidence type="ECO:0000313" key="3">
    <source>
        <dbReference type="Proteomes" id="UP001064632"/>
    </source>
</evidence>
<evidence type="ECO:0008006" key="4">
    <source>
        <dbReference type="Google" id="ProtNLM"/>
    </source>
</evidence>
<keyword evidence="3" id="KW-1185">Reference proteome</keyword>
<dbReference type="PROSITE" id="PS51257">
    <property type="entry name" value="PROKAR_LIPOPROTEIN"/>
    <property type="match status" value="1"/>
</dbReference>
<feature type="chain" id="PRO_5047312413" description="Lipoprotein" evidence="1">
    <location>
        <begin position="16"/>
        <end position="159"/>
    </location>
</feature>
<organism evidence="2 3">
    <name type="scientific">Tahibacter amnicola</name>
    <dbReference type="NCBI Taxonomy" id="2976241"/>
    <lineage>
        <taxon>Bacteria</taxon>
        <taxon>Pseudomonadati</taxon>
        <taxon>Pseudomonadota</taxon>
        <taxon>Gammaproteobacteria</taxon>
        <taxon>Lysobacterales</taxon>
        <taxon>Rhodanobacteraceae</taxon>
        <taxon>Tahibacter</taxon>
    </lineage>
</organism>